<accession>A0A7S4HWA8</accession>
<name>A0A7S4HWA8_9EUKA</name>
<evidence type="ECO:0000256" key="6">
    <source>
        <dbReference type="SAM" id="Phobius"/>
    </source>
</evidence>
<keyword evidence="2" id="KW-1003">Cell membrane</keyword>
<evidence type="ECO:0000313" key="8">
    <source>
        <dbReference type="EMBL" id="CAE2211231.1"/>
    </source>
</evidence>
<feature type="transmembrane region" description="Helical" evidence="6">
    <location>
        <begin position="117"/>
        <end position="142"/>
    </location>
</feature>
<evidence type="ECO:0000256" key="2">
    <source>
        <dbReference type="ARBA" id="ARBA00022475"/>
    </source>
</evidence>
<dbReference type="EMBL" id="HBKP01007350">
    <property type="protein sequence ID" value="CAE2211231.1"/>
    <property type="molecule type" value="Transcribed_RNA"/>
</dbReference>
<proteinExistence type="predicted"/>
<feature type="transmembrane region" description="Helical" evidence="6">
    <location>
        <begin position="82"/>
        <end position="105"/>
    </location>
</feature>
<keyword evidence="3 6" id="KW-0812">Transmembrane</keyword>
<organism evidence="8">
    <name type="scientific">Vannella robusta</name>
    <dbReference type="NCBI Taxonomy" id="1487602"/>
    <lineage>
        <taxon>Eukaryota</taxon>
        <taxon>Amoebozoa</taxon>
        <taxon>Discosea</taxon>
        <taxon>Flabellinia</taxon>
        <taxon>Vannellidae</taxon>
        <taxon>Vannella</taxon>
    </lineage>
</organism>
<dbReference type="GO" id="GO:0005886">
    <property type="term" value="C:plasma membrane"/>
    <property type="evidence" value="ECO:0007669"/>
    <property type="project" value="UniProtKB-SubCell"/>
</dbReference>
<feature type="transmembrane region" description="Helical" evidence="6">
    <location>
        <begin position="55"/>
        <end position="76"/>
    </location>
</feature>
<dbReference type="InterPro" id="IPR052053">
    <property type="entry name" value="IM_YidH-like"/>
</dbReference>
<keyword evidence="5 6" id="KW-0472">Membrane</keyword>
<keyword evidence="4 6" id="KW-1133">Transmembrane helix</keyword>
<dbReference type="Pfam" id="PF02656">
    <property type="entry name" value="DUF202"/>
    <property type="match status" value="1"/>
</dbReference>
<evidence type="ECO:0000256" key="1">
    <source>
        <dbReference type="ARBA" id="ARBA00004651"/>
    </source>
</evidence>
<dbReference type="PANTHER" id="PTHR34187:SF2">
    <property type="entry name" value="DUF202 DOMAIN-CONTAINING PROTEIN"/>
    <property type="match status" value="1"/>
</dbReference>
<evidence type="ECO:0000256" key="5">
    <source>
        <dbReference type="ARBA" id="ARBA00023136"/>
    </source>
</evidence>
<protein>
    <recommendedName>
        <fullName evidence="7">DUF202 domain-containing protein</fullName>
    </recommendedName>
</protein>
<feature type="domain" description="DUF202" evidence="7">
    <location>
        <begin position="46"/>
        <end position="104"/>
    </location>
</feature>
<dbReference type="InterPro" id="IPR003807">
    <property type="entry name" value="DUF202"/>
</dbReference>
<dbReference type="PANTHER" id="PTHR34187">
    <property type="entry name" value="FGR18P"/>
    <property type="match status" value="1"/>
</dbReference>
<evidence type="ECO:0000259" key="7">
    <source>
        <dbReference type="Pfam" id="PF02656"/>
    </source>
</evidence>
<evidence type="ECO:0000256" key="4">
    <source>
        <dbReference type="ARBA" id="ARBA00022989"/>
    </source>
</evidence>
<gene>
    <name evidence="8" type="ORF">VSP0166_LOCUS5302</name>
</gene>
<evidence type="ECO:0000256" key="3">
    <source>
        <dbReference type="ARBA" id="ARBA00022692"/>
    </source>
</evidence>
<reference evidence="8" key="1">
    <citation type="submission" date="2021-01" db="EMBL/GenBank/DDBJ databases">
        <authorList>
            <person name="Corre E."/>
            <person name="Pelletier E."/>
            <person name="Niang G."/>
            <person name="Scheremetjew M."/>
            <person name="Finn R."/>
            <person name="Kale V."/>
            <person name="Holt S."/>
            <person name="Cochrane G."/>
            <person name="Meng A."/>
            <person name="Brown T."/>
            <person name="Cohen L."/>
        </authorList>
    </citation>
    <scope>NUCLEOTIDE SEQUENCE</scope>
    <source>
        <strain evidence="8">DIVA3 518/3/11/1/6</strain>
    </source>
</reference>
<dbReference type="AlphaFoldDB" id="A0A7S4HWA8"/>
<sequence length="154" mass="16620">MEAGSTDLEKGVPADYKDNKVNVRTRARKAIEKVLGMEENVGSTARDHLANERTYLAWLRTCMALIGFGILLAMFSEETLSIIAGALFVFLGFFLLIYSVIRYYFVLVLLKHKKFAANAWGLAFVTIVSLVCLLVAGVLVLLGNGGNGGSGGGV</sequence>
<comment type="subcellular location">
    <subcellularLocation>
        <location evidence="1">Cell membrane</location>
        <topology evidence="1">Multi-pass membrane protein</topology>
    </subcellularLocation>
</comment>